<accession>A0A7X4LQ65</accession>
<organism evidence="1 2">
    <name type="scientific">Vibrio eleionomae</name>
    <dbReference type="NCBI Taxonomy" id="2653505"/>
    <lineage>
        <taxon>Bacteria</taxon>
        <taxon>Pseudomonadati</taxon>
        <taxon>Pseudomonadota</taxon>
        <taxon>Gammaproteobacteria</taxon>
        <taxon>Vibrionales</taxon>
        <taxon>Vibrionaceae</taxon>
        <taxon>Vibrio</taxon>
    </lineage>
</organism>
<reference evidence="1 2" key="1">
    <citation type="submission" date="2019-10" db="EMBL/GenBank/DDBJ databases">
        <title>Vibrio sp. nov. isolated from a shrimp pond.</title>
        <authorList>
            <person name="Gomez-Gil B."/>
            <person name="Enciso-Ibarra J."/>
            <person name="Enciso-Ibarra K."/>
            <person name="Bolan-Mejia C."/>
        </authorList>
    </citation>
    <scope>NUCLEOTIDE SEQUENCE [LARGE SCALE GENOMIC DNA]</scope>
    <source>
        <strain evidence="1 2">CAIM 722</strain>
    </source>
</reference>
<keyword evidence="2" id="KW-1185">Reference proteome</keyword>
<keyword evidence="1" id="KW-0489">Methyltransferase</keyword>
<proteinExistence type="predicted"/>
<protein>
    <submittedName>
        <fullName evidence="1">Methyltransferase domain-containing protein</fullName>
    </submittedName>
</protein>
<dbReference type="Proteomes" id="UP000462621">
    <property type="component" value="Unassembled WGS sequence"/>
</dbReference>
<name>A0A7X4LQ65_9VIBR</name>
<keyword evidence="1" id="KW-0808">Transferase</keyword>
<dbReference type="GO" id="GO:0008168">
    <property type="term" value="F:methyltransferase activity"/>
    <property type="evidence" value="ECO:0007669"/>
    <property type="project" value="UniProtKB-KW"/>
</dbReference>
<dbReference type="InterPro" id="IPR029063">
    <property type="entry name" value="SAM-dependent_MTases_sf"/>
</dbReference>
<gene>
    <name evidence="1" type="ORF">F9817_23530</name>
</gene>
<dbReference type="Gene3D" id="3.40.50.150">
    <property type="entry name" value="Vaccinia Virus protein VP39"/>
    <property type="match status" value="1"/>
</dbReference>
<sequence length="501" mass="57993">MFNIKARIMSYLMNLVTGEEINVKKLQKENKVDANFLSSSEIDLKNEELRYQVFGGVGSARYDKTKKIIKIDGWFVPNLGNEEINLYTEDGVLIGHAENSKVRPDVYGKYPWIAHPRCGWYFLKNGINLNTIESSYIIIKIFVESRIVFEKKVLVEFDSVDEGIKNNIDNKLNKLGEIKKIDSIKVSLFGKSYIDVKVSNRNEIERILTDLDIPDIFGQLDLEINNVKLERNNHSFFNDNNLSELYEKYAKILTKEHNHNSEFYHDYLKGNKIRLLEDVNLIKKYLTKKSRFLDIGANPPILSLLLQDLIGNDIFVVDPQIRLFAQCLEYNNVNYLDSDIINDSVNSFIELGKFDFVSFCEVIEHLPGNLLDVISKIDLLIEDGGYLYLTTPNINSISGWLGLLNYDSALASKFNEGVMQQYQSYKKYGYFGHLREYTKAEIVEILNYFNYELVDYSTLPDYRIRSEASGLQKFAIAIENKINDKGLFAKFLFQKKEKINE</sequence>
<evidence type="ECO:0000313" key="1">
    <source>
        <dbReference type="EMBL" id="MZI96153.1"/>
    </source>
</evidence>
<dbReference type="GO" id="GO:0032259">
    <property type="term" value="P:methylation"/>
    <property type="evidence" value="ECO:0007669"/>
    <property type="project" value="UniProtKB-KW"/>
</dbReference>
<evidence type="ECO:0000313" key="2">
    <source>
        <dbReference type="Proteomes" id="UP000462621"/>
    </source>
</evidence>
<dbReference type="Pfam" id="PF13489">
    <property type="entry name" value="Methyltransf_23"/>
    <property type="match status" value="1"/>
</dbReference>
<dbReference type="CDD" id="cd02440">
    <property type="entry name" value="AdoMet_MTases"/>
    <property type="match status" value="1"/>
</dbReference>
<comment type="caution">
    <text evidence="1">The sequence shown here is derived from an EMBL/GenBank/DDBJ whole genome shotgun (WGS) entry which is preliminary data.</text>
</comment>
<dbReference type="AlphaFoldDB" id="A0A7X4LQ65"/>
<dbReference type="EMBL" id="WEKT01000110">
    <property type="protein sequence ID" value="MZI96153.1"/>
    <property type="molecule type" value="Genomic_DNA"/>
</dbReference>
<dbReference type="SUPFAM" id="SSF53335">
    <property type="entry name" value="S-adenosyl-L-methionine-dependent methyltransferases"/>
    <property type="match status" value="1"/>
</dbReference>